<feature type="transmembrane region" description="Helical" evidence="6">
    <location>
        <begin position="121"/>
        <end position="142"/>
    </location>
</feature>
<accession>A0AAW1QFD3</accession>
<comment type="caution">
    <text evidence="8">The sequence shown here is derived from an EMBL/GenBank/DDBJ whole genome shotgun (WGS) entry which is preliminary data.</text>
</comment>
<evidence type="ECO:0000256" key="5">
    <source>
        <dbReference type="ARBA" id="ARBA00023136"/>
    </source>
</evidence>
<dbReference type="PANTHER" id="PTHR31142:SF3">
    <property type="entry name" value="THH1_TOM1_TOM3 DOMAIN-CONTAINING PROTEIN"/>
    <property type="match status" value="1"/>
</dbReference>
<comment type="similarity">
    <text evidence="2">Belongs to the plant tobamovirus multiplication TOM1 protein family.</text>
</comment>
<comment type="subcellular location">
    <subcellularLocation>
        <location evidence="1">Endomembrane system</location>
        <topology evidence="1">Multi-pass membrane protein</topology>
    </subcellularLocation>
</comment>
<evidence type="ECO:0000313" key="9">
    <source>
        <dbReference type="Proteomes" id="UP001489004"/>
    </source>
</evidence>
<dbReference type="Pfam" id="PF06454">
    <property type="entry name" value="THH1_TOM1-3_dom"/>
    <property type="match status" value="1"/>
</dbReference>
<dbReference type="GO" id="GO:0012505">
    <property type="term" value="C:endomembrane system"/>
    <property type="evidence" value="ECO:0007669"/>
    <property type="project" value="UniProtKB-SubCell"/>
</dbReference>
<keyword evidence="9" id="KW-1185">Reference proteome</keyword>
<dbReference type="InterPro" id="IPR009457">
    <property type="entry name" value="THH1/TOM1/TOM3_dom"/>
</dbReference>
<evidence type="ECO:0000313" key="8">
    <source>
        <dbReference type="EMBL" id="KAK9820067.1"/>
    </source>
</evidence>
<dbReference type="InterPro" id="IPR040226">
    <property type="entry name" value="THH1/TOM1/TOM3"/>
</dbReference>
<feature type="transmembrane region" description="Helical" evidence="6">
    <location>
        <begin position="158"/>
        <end position="176"/>
    </location>
</feature>
<feature type="domain" description="THH1/TOM1/TOM3" evidence="7">
    <location>
        <begin position="106"/>
        <end position="379"/>
    </location>
</feature>
<feature type="transmembrane region" description="Helical" evidence="6">
    <location>
        <begin position="346"/>
        <end position="364"/>
    </location>
</feature>
<dbReference type="Gene3D" id="1.20.5.110">
    <property type="match status" value="1"/>
</dbReference>
<evidence type="ECO:0000256" key="3">
    <source>
        <dbReference type="ARBA" id="ARBA00022692"/>
    </source>
</evidence>
<keyword evidence="3 6" id="KW-0812">Transmembrane</keyword>
<feature type="transmembrane region" description="Helical" evidence="6">
    <location>
        <begin position="188"/>
        <end position="212"/>
    </location>
</feature>
<evidence type="ECO:0000256" key="2">
    <source>
        <dbReference type="ARBA" id="ARBA00006779"/>
    </source>
</evidence>
<organism evidence="8 9">
    <name type="scientific">[Myrmecia] bisecta</name>
    <dbReference type="NCBI Taxonomy" id="41462"/>
    <lineage>
        <taxon>Eukaryota</taxon>
        <taxon>Viridiplantae</taxon>
        <taxon>Chlorophyta</taxon>
        <taxon>core chlorophytes</taxon>
        <taxon>Trebouxiophyceae</taxon>
        <taxon>Trebouxiales</taxon>
        <taxon>Trebouxiaceae</taxon>
        <taxon>Myrmecia</taxon>
    </lineage>
</organism>
<name>A0AAW1QFD3_9CHLO</name>
<keyword evidence="4 6" id="KW-1133">Transmembrane helix</keyword>
<feature type="transmembrane region" description="Helical" evidence="6">
    <location>
        <begin position="224"/>
        <end position="246"/>
    </location>
</feature>
<protein>
    <recommendedName>
        <fullName evidence="7">THH1/TOM1/TOM3 domain-containing protein</fullName>
    </recommendedName>
</protein>
<proteinExistence type="inferred from homology"/>
<dbReference type="PANTHER" id="PTHR31142">
    <property type="entry name" value="TOBAMOVIRUS MULTIPLICATION PROTEIN 1-LIKE ISOFORM X1"/>
    <property type="match status" value="1"/>
</dbReference>
<dbReference type="AlphaFoldDB" id="A0AAW1QFD3"/>
<dbReference type="Proteomes" id="UP001489004">
    <property type="component" value="Unassembled WGS sequence"/>
</dbReference>
<feature type="transmembrane region" description="Helical" evidence="6">
    <location>
        <begin position="306"/>
        <end position="326"/>
    </location>
</feature>
<dbReference type="EMBL" id="JALJOR010000003">
    <property type="protein sequence ID" value="KAK9820067.1"/>
    <property type="molecule type" value="Genomic_DNA"/>
</dbReference>
<evidence type="ECO:0000259" key="7">
    <source>
        <dbReference type="Pfam" id="PF06454"/>
    </source>
</evidence>
<evidence type="ECO:0000256" key="1">
    <source>
        <dbReference type="ARBA" id="ARBA00004127"/>
    </source>
</evidence>
<reference evidence="8 9" key="1">
    <citation type="journal article" date="2024" name="Nat. Commun.">
        <title>Phylogenomics reveals the evolutionary origins of lichenization in chlorophyte algae.</title>
        <authorList>
            <person name="Puginier C."/>
            <person name="Libourel C."/>
            <person name="Otte J."/>
            <person name="Skaloud P."/>
            <person name="Haon M."/>
            <person name="Grisel S."/>
            <person name="Petersen M."/>
            <person name="Berrin J.G."/>
            <person name="Delaux P.M."/>
            <person name="Dal Grande F."/>
            <person name="Keller J."/>
        </authorList>
    </citation>
    <scope>NUCLEOTIDE SEQUENCE [LARGE SCALE GENOMIC DNA]</scope>
    <source>
        <strain evidence="8 9">SAG 2043</strain>
    </source>
</reference>
<keyword evidence="5 6" id="KW-0472">Membrane</keyword>
<gene>
    <name evidence="8" type="ORF">WJX72_005693</name>
</gene>
<feature type="transmembrane region" description="Helical" evidence="6">
    <location>
        <begin position="258"/>
        <end position="281"/>
    </location>
</feature>
<evidence type="ECO:0000256" key="6">
    <source>
        <dbReference type="SAM" id="Phobius"/>
    </source>
</evidence>
<sequence length="382" mass="43219">MSSADADSHSDLGNRRGSAIERDWDNREYLTSVTLSIQLLTDFIDKFESTTRAKLAEVNNKLNRLERLVESPVNTLLGYHTPFRHINAMRTFRNEVLAATALLALPSWWERIDDDPKWQEYSFLGLAGAYGLIALIALIQLIRIQRRVPEYGWTTQKVFHLLNAFVCILRCVVFALRDKVQALHPAAVQAVLLDLPGLLFFTTYTLLVLFWAEIYHQARSMPTASLRPIFIAFNLVVYLIQGGLWVFTAMAHGEALRIARIASSCFLAAVSLAAAAGFLLYGGRLFLMLRRFPIESRGRRKKLREVGFVTSICATCFTLRALIVAWSAFDRADADLDVMDHPLLNIVYYSACEIIPSALVLYILRKLPPRRVPGGYQQIPVR</sequence>
<evidence type="ECO:0000256" key="4">
    <source>
        <dbReference type="ARBA" id="ARBA00022989"/>
    </source>
</evidence>